<accession>A0A1A8FYP2</accession>
<organism evidence="1">
    <name type="scientific">Nothobranchius korthausae</name>
    <dbReference type="NCBI Taxonomy" id="1143690"/>
    <lineage>
        <taxon>Eukaryota</taxon>
        <taxon>Metazoa</taxon>
        <taxon>Chordata</taxon>
        <taxon>Craniata</taxon>
        <taxon>Vertebrata</taxon>
        <taxon>Euteleostomi</taxon>
        <taxon>Actinopterygii</taxon>
        <taxon>Neopterygii</taxon>
        <taxon>Teleostei</taxon>
        <taxon>Neoteleostei</taxon>
        <taxon>Acanthomorphata</taxon>
        <taxon>Ovalentaria</taxon>
        <taxon>Atherinomorphae</taxon>
        <taxon>Cyprinodontiformes</taxon>
        <taxon>Nothobranchiidae</taxon>
        <taxon>Nothobranchius</taxon>
    </lineage>
</organism>
<gene>
    <name evidence="1" type="primary">Nfu_g_1_005930</name>
</gene>
<protein>
    <submittedName>
        <fullName evidence="1">Uncharacterized protein</fullName>
    </submittedName>
</protein>
<dbReference type="EMBL" id="HAEB01017359">
    <property type="protein sequence ID" value="SBQ63886.1"/>
    <property type="molecule type" value="Transcribed_RNA"/>
</dbReference>
<evidence type="ECO:0000313" key="1">
    <source>
        <dbReference type="EMBL" id="SBQ63886.1"/>
    </source>
</evidence>
<sequence length="52" mass="5916">MAVFALTPLTQTFLSEFFSEAPLPKPPDLWTSDHLLFQLDPGDYVLLFSEQT</sequence>
<dbReference type="AlphaFoldDB" id="A0A1A8FYP2"/>
<name>A0A1A8FYP2_9TELE</name>
<feature type="non-terminal residue" evidence="1">
    <location>
        <position position="52"/>
    </location>
</feature>
<proteinExistence type="predicted"/>
<reference evidence="1" key="2">
    <citation type="submission" date="2016-06" db="EMBL/GenBank/DDBJ databases">
        <title>The genome of a short-lived fish provides insights into sex chromosome evolution and the genetic control of aging.</title>
        <authorList>
            <person name="Reichwald K."/>
            <person name="Felder M."/>
            <person name="Petzold A."/>
            <person name="Koch P."/>
            <person name="Groth M."/>
            <person name="Platzer M."/>
        </authorList>
    </citation>
    <scope>NUCLEOTIDE SEQUENCE</scope>
    <source>
        <tissue evidence="1">Brain</tissue>
    </source>
</reference>
<reference evidence="1" key="1">
    <citation type="submission" date="2016-05" db="EMBL/GenBank/DDBJ databases">
        <authorList>
            <person name="Lavstsen T."/>
            <person name="Jespersen J.S."/>
        </authorList>
    </citation>
    <scope>NUCLEOTIDE SEQUENCE</scope>
    <source>
        <tissue evidence="1">Brain</tissue>
    </source>
</reference>